<organism evidence="1">
    <name type="scientific">viral metagenome</name>
    <dbReference type="NCBI Taxonomy" id="1070528"/>
    <lineage>
        <taxon>unclassified sequences</taxon>
        <taxon>metagenomes</taxon>
        <taxon>organismal metagenomes</taxon>
    </lineage>
</organism>
<proteinExistence type="predicted"/>
<reference evidence="1" key="1">
    <citation type="submission" date="2020-03" db="EMBL/GenBank/DDBJ databases">
        <title>The deep terrestrial virosphere.</title>
        <authorList>
            <person name="Holmfeldt K."/>
            <person name="Nilsson E."/>
            <person name="Simone D."/>
            <person name="Lopez-Fernandez M."/>
            <person name="Wu X."/>
            <person name="de Brujin I."/>
            <person name="Lundin D."/>
            <person name="Andersson A."/>
            <person name="Bertilsson S."/>
            <person name="Dopson M."/>
        </authorList>
    </citation>
    <scope>NUCLEOTIDE SEQUENCE</scope>
    <source>
        <strain evidence="1">MM415B02064</strain>
    </source>
</reference>
<protein>
    <submittedName>
        <fullName evidence="1">Uncharacterized protein</fullName>
    </submittedName>
</protein>
<gene>
    <name evidence="1" type="ORF">MM415B02064_0005</name>
</gene>
<evidence type="ECO:0000313" key="1">
    <source>
        <dbReference type="EMBL" id="QJA86488.1"/>
    </source>
</evidence>
<sequence length="87" mass="10259">MAVVCINNKCSDNDILNKNGCKHLNGVKICLTSKFIDITTFEQYFALDQRRRVLKAIIDATEYPDVCIYTFIKTPTPHWDRYWIREE</sequence>
<accession>A0A6M3KZD6</accession>
<dbReference type="EMBL" id="MT142638">
    <property type="protein sequence ID" value="QJA86488.1"/>
    <property type="molecule type" value="Genomic_DNA"/>
</dbReference>
<name>A0A6M3KZD6_9ZZZZ</name>
<dbReference type="AlphaFoldDB" id="A0A6M3KZD6"/>